<accession>A0A2Z3YPS6</accession>
<reference evidence="3" key="1">
    <citation type="submission" date="2017-11" db="EMBL/GenBank/DDBJ databases">
        <title>Otitis media/interna in a cat caused by the recently described species Corynebacterium provencense.</title>
        <authorList>
            <person name="Kittl S."/>
            <person name="Brodard I."/>
            <person name="Rychener L."/>
            <person name="Jores J."/>
            <person name="Roosje P."/>
            <person name="Gobeli Brawand S."/>
        </authorList>
    </citation>
    <scope>NUCLEOTIDE SEQUENCE [LARGE SCALE GENOMIC DNA]</scope>
    <source>
        <strain evidence="3">17KM38</strain>
    </source>
</reference>
<feature type="transmembrane region" description="Helical" evidence="1">
    <location>
        <begin position="6"/>
        <end position="28"/>
    </location>
</feature>
<evidence type="ECO:0000313" key="2">
    <source>
        <dbReference type="EMBL" id="AWT27475.1"/>
    </source>
</evidence>
<protein>
    <submittedName>
        <fullName evidence="2">Uncharacterized protein</fullName>
    </submittedName>
</protein>
<keyword evidence="1" id="KW-0812">Transmembrane</keyword>
<dbReference type="Proteomes" id="UP000247696">
    <property type="component" value="Chromosome"/>
</dbReference>
<evidence type="ECO:0000256" key="1">
    <source>
        <dbReference type="SAM" id="Phobius"/>
    </source>
</evidence>
<dbReference type="EMBL" id="CP024988">
    <property type="protein sequence ID" value="AWT27475.1"/>
    <property type="molecule type" value="Genomic_DNA"/>
</dbReference>
<dbReference type="AlphaFoldDB" id="A0A2Z3YPS6"/>
<dbReference type="STRING" id="1737425.GCA_900049755_01752"/>
<feature type="transmembrane region" description="Helical" evidence="1">
    <location>
        <begin position="48"/>
        <end position="69"/>
    </location>
</feature>
<keyword evidence="1" id="KW-1133">Transmembrane helix</keyword>
<keyword evidence="3" id="KW-1185">Reference proteome</keyword>
<proteinExistence type="predicted"/>
<gene>
    <name evidence="2" type="ORF">Csp1_27320</name>
</gene>
<keyword evidence="1" id="KW-0472">Membrane</keyword>
<dbReference type="RefSeq" id="WP_066587181.1">
    <property type="nucleotide sequence ID" value="NZ_CABKVS010000002.1"/>
</dbReference>
<dbReference type="KEGG" id="cpre:Csp1_27320"/>
<organism evidence="2 3">
    <name type="scientific">Corynebacterium provencense</name>
    <dbReference type="NCBI Taxonomy" id="1737425"/>
    <lineage>
        <taxon>Bacteria</taxon>
        <taxon>Bacillati</taxon>
        <taxon>Actinomycetota</taxon>
        <taxon>Actinomycetes</taxon>
        <taxon>Mycobacteriales</taxon>
        <taxon>Corynebacteriaceae</taxon>
        <taxon>Corynebacterium</taxon>
    </lineage>
</organism>
<sequence length="71" mass="7510">MTPLQFITGPALAASLITMFLVYVISVVRRSRDGGAQVTTLATSRPGLTGVFLTAFWCGALLLVIRLGVLS</sequence>
<name>A0A2Z3YPS6_9CORY</name>
<evidence type="ECO:0000313" key="3">
    <source>
        <dbReference type="Proteomes" id="UP000247696"/>
    </source>
</evidence>